<dbReference type="SUPFAM" id="SSF50475">
    <property type="entry name" value="FMN-binding split barrel"/>
    <property type="match status" value="1"/>
</dbReference>
<dbReference type="Pfam" id="PF04299">
    <property type="entry name" value="FMN_bind_2"/>
    <property type="match status" value="1"/>
</dbReference>
<organism evidence="2 3">
    <name type="scientific">Kitasatospora xanthocidica</name>
    <dbReference type="NCBI Taxonomy" id="83382"/>
    <lineage>
        <taxon>Bacteria</taxon>
        <taxon>Bacillati</taxon>
        <taxon>Actinomycetota</taxon>
        <taxon>Actinomycetes</taxon>
        <taxon>Kitasatosporales</taxon>
        <taxon>Streptomycetaceae</taxon>
        <taxon>Kitasatospora</taxon>
    </lineage>
</organism>
<accession>A0A372ZJL5</accession>
<dbReference type="Proteomes" id="UP000263377">
    <property type="component" value="Unassembled WGS sequence"/>
</dbReference>
<dbReference type="InterPro" id="IPR012349">
    <property type="entry name" value="Split_barrel_FMN-bd"/>
</dbReference>
<sequence length="245" mass="26780">MLIRSWDRGDEAEWRAWLAEGRDFGLLAANGGPGEGPVLVPTHFLLDADRGEILLHLAAPNPLLAAVRADPKVTLAVTDGYAFAPGHWRGAPGTPTSYYASVHFHCTAEVVESAAGKAEILNRQLAHFQPETPEVRVVPGEGELARQLPGLRGLRLTVDEVRAKFKYDDKKPAEAQYAIADRLAERADGPGRGRDQYAAARAQLLRRHRRRTAEPRGAAGPVGDTPRADLPRTVDRRTERPRAAD</sequence>
<name>A0A372ZJL5_9ACTN</name>
<feature type="compositionally biased region" description="Basic and acidic residues" evidence="1">
    <location>
        <begin position="186"/>
        <end position="195"/>
    </location>
</feature>
<comment type="caution">
    <text evidence="2">The sequence shown here is derived from an EMBL/GenBank/DDBJ whole genome shotgun (WGS) entry which is preliminary data.</text>
</comment>
<feature type="compositionally biased region" description="Basic and acidic residues" evidence="1">
    <location>
        <begin position="226"/>
        <end position="245"/>
    </location>
</feature>
<evidence type="ECO:0000256" key="1">
    <source>
        <dbReference type="SAM" id="MobiDB-lite"/>
    </source>
</evidence>
<dbReference type="RefSeq" id="WP_117492393.1">
    <property type="nucleotide sequence ID" value="NZ_QVIG01000002.1"/>
</dbReference>
<reference evidence="2 3" key="1">
    <citation type="submission" date="2018-08" db="EMBL/GenBank/DDBJ databases">
        <title>Diversity &amp; Physiological Properties of Lignin-Decomposing Actinobacteria from Soil.</title>
        <authorList>
            <person name="Roh S.G."/>
            <person name="Kim S.B."/>
        </authorList>
    </citation>
    <scope>NUCLEOTIDE SEQUENCE [LARGE SCALE GENOMIC DNA]</scope>
    <source>
        <strain evidence="2 3">MMS17-GH009</strain>
    </source>
</reference>
<evidence type="ECO:0000313" key="2">
    <source>
        <dbReference type="EMBL" id="RGD56058.1"/>
    </source>
</evidence>
<keyword evidence="3" id="KW-1185">Reference proteome</keyword>
<dbReference type="InterPro" id="IPR007396">
    <property type="entry name" value="TR_PAI2-type"/>
</dbReference>
<gene>
    <name evidence="2" type="ORF">DR950_37730</name>
</gene>
<dbReference type="AlphaFoldDB" id="A0A372ZJL5"/>
<dbReference type="EMBL" id="QVIG01000002">
    <property type="protein sequence ID" value="RGD56058.1"/>
    <property type="molecule type" value="Genomic_DNA"/>
</dbReference>
<evidence type="ECO:0000313" key="3">
    <source>
        <dbReference type="Proteomes" id="UP000263377"/>
    </source>
</evidence>
<protein>
    <submittedName>
        <fullName evidence="2">FMN-binding negative transcriptional regulator</fullName>
    </submittedName>
</protein>
<dbReference type="Gene3D" id="2.30.110.10">
    <property type="entry name" value="Electron Transport, Fmn-binding Protein, Chain A"/>
    <property type="match status" value="1"/>
</dbReference>
<proteinExistence type="predicted"/>
<feature type="region of interest" description="Disordered" evidence="1">
    <location>
        <begin position="186"/>
        <end position="245"/>
    </location>
</feature>